<dbReference type="PROSITE" id="PS51841">
    <property type="entry name" value="LTD"/>
    <property type="match status" value="1"/>
</dbReference>
<dbReference type="PANTHER" id="PTHR30619:SF1">
    <property type="entry name" value="RECOMBINATION PROTEIN 2"/>
    <property type="match status" value="1"/>
</dbReference>
<evidence type="ECO:0000313" key="3">
    <source>
        <dbReference type="EMBL" id="RXK48014.1"/>
    </source>
</evidence>
<feature type="compositionally biased region" description="Low complexity" evidence="1">
    <location>
        <begin position="369"/>
        <end position="391"/>
    </location>
</feature>
<dbReference type="Gene3D" id="3.60.15.10">
    <property type="entry name" value="Ribonuclease Z/Hydroxyacylglutathione hydrolase-like"/>
    <property type="match status" value="1"/>
</dbReference>
<dbReference type="Pfam" id="PF00932">
    <property type="entry name" value="LTD"/>
    <property type="match status" value="1"/>
</dbReference>
<dbReference type="InterPro" id="IPR036415">
    <property type="entry name" value="Lamin_tail_dom_sf"/>
</dbReference>
<evidence type="ECO:0000313" key="4">
    <source>
        <dbReference type="Proteomes" id="UP000289691"/>
    </source>
</evidence>
<dbReference type="EMBL" id="RDFA01000005">
    <property type="protein sequence ID" value="RXK48014.1"/>
    <property type="molecule type" value="Genomic_DNA"/>
</dbReference>
<dbReference type="InterPro" id="IPR001279">
    <property type="entry name" value="Metallo-B-lactamas"/>
</dbReference>
<evidence type="ECO:0000259" key="2">
    <source>
        <dbReference type="PROSITE" id="PS51841"/>
    </source>
</evidence>
<dbReference type="CDD" id="cd07731">
    <property type="entry name" value="ComA-like_MBL-fold"/>
    <property type="match status" value="1"/>
</dbReference>
<feature type="region of interest" description="Disordered" evidence="1">
    <location>
        <begin position="22"/>
        <end position="61"/>
    </location>
</feature>
<dbReference type="SUPFAM" id="SSF74853">
    <property type="entry name" value="Lamin A/C globular tail domain"/>
    <property type="match status" value="1"/>
</dbReference>
<feature type="compositionally biased region" description="Low complexity" evidence="1">
    <location>
        <begin position="22"/>
        <end position="43"/>
    </location>
</feature>
<dbReference type="Pfam" id="PF00753">
    <property type="entry name" value="Lactamase_B"/>
    <property type="match status" value="1"/>
</dbReference>
<accession>A0A498KUU1</accession>
<dbReference type="AlphaFoldDB" id="A0A498KUU1"/>
<dbReference type="GO" id="GO:0016787">
    <property type="term" value="F:hydrolase activity"/>
    <property type="evidence" value="ECO:0007669"/>
    <property type="project" value="UniProtKB-KW"/>
</dbReference>
<evidence type="ECO:0000256" key="1">
    <source>
        <dbReference type="SAM" id="MobiDB-lite"/>
    </source>
</evidence>
<proteinExistence type="predicted"/>
<keyword evidence="3" id="KW-0378">Hydrolase</keyword>
<dbReference type="InterPro" id="IPR001322">
    <property type="entry name" value="Lamin_tail_dom"/>
</dbReference>
<gene>
    <name evidence="3" type="ORF">EAF64_15405</name>
</gene>
<dbReference type="PANTHER" id="PTHR30619">
    <property type="entry name" value="DNA INTERNALIZATION/COMPETENCE PROTEIN COMEC/REC2"/>
    <property type="match status" value="1"/>
</dbReference>
<dbReference type="SUPFAM" id="SSF56281">
    <property type="entry name" value="Metallo-hydrolase/oxidoreductase"/>
    <property type="match status" value="1"/>
</dbReference>
<dbReference type="Gene3D" id="2.60.40.1260">
    <property type="entry name" value="Lamin Tail domain"/>
    <property type="match status" value="1"/>
</dbReference>
<protein>
    <submittedName>
        <fullName evidence="3">MBL fold metallo-hydrolase</fullName>
    </submittedName>
</protein>
<feature type="region of interest" description="Disordered" evidence="1">
    <location>
        <begin position="358"/>
        <end position="395"/>
    </location>
</feature>
<dbReference type="InterPro" id="IPR052159">
    <property type="entry name" value="Competence_DNA_uptake"/>
</dbReference>
<dbReference type="InterPro" id="IPR036866">
    <property type="entry name" value="RibonucZ/Hydroxyglut_hydro"/>
</dbReference>
<dbReference type="RefSeq" id="WP_129069867.1">
    <property type="nucleotide sequence ID" value="NZ_RDFA01000005.1"/>
</dbReference>
<feature type="compositionally biased region" description="Low complexity" evidence="1">
    <location>
        <begin position="51"/>
        <end position="61"/>
    </location>
</feature>
<comment type="caution">
    <text evidence="3">The sequence shown here is derived from an EMBL/GenBank/DDBJ whole genome shotgun (WGS) entry which is preliminary data.</text>
</comment>
<feature type="domain" description="LTD" evidence="2">
    <location>
        <begin position="381"/>
        <end position="505"/>
    </location>
</feature>
<sequence>MRRWAAIGLVALLVVLAGCGSTTPNATDPSPATTTAPAGGDTTQESPGDGSTTATPTGAIPTTGSLSVHLINVDQGSSTLIVGPTNETILIDSGDWQDDGEYVLEYLRANDIERIDHLVTTHADADHIGGHAAVIDYFETEANGVGAVYDPGITSSSQTYERYLDAVEEHSVTLYETRAGDSIAFEGASVDVLAPPESYVASGDRNENSIVLRVAHGGSSFLLPGDAGREGEEYLVDEYDSALNVTILQAGHHGNDTSSSAGLLDVATPRVAVISSAYDSQYGHPDEAVLERFDSRAIQTYWTATHGDIVLTSNGTAITVATQQVAPTSPLELRDGDAIAPVAGGAVQHRTVIDVGGTEPIATDGGSDTPTATTVTATPTTSRTQTPTSTPEQSGGALAIATIHEDAAGDEFDNLNDEYVVFENTGGEPLELSRWTLSDAADHTYTFPSGFTLDPGAEVTVHTGSGQDTDTDLYWGSGSPIWNNGGDTVIVRDDAGTIVIQETYS</sequence>
<dbReference type="Proteomes" id="UP000289691">
    <property type="component" value="Unassembled WGS sequence"/>
</dbReference>
<dbReference type="PROSITE" id="PS51257">
    <property type="entry name" value="PROKAR_LIPOPROTEIN"/>
    <property type="match status" value="1"/>
</dbReference>
<dbReference type="SMART" id="SM00849">
    <property type="entry name" value="Lactamase_B"/>
    <property type="match status" value="1"/>
</dbReference>
<reference evidence="3 4" key="1">
    <citation type="submission" date="2019-01" db="EMBL/GenBank/DDBJ databases">
        <title>Halorientalis sp. F13-25 a new haloarchaeum isolated from hypersaline water.</title>
        <authorList>
            <person name="Ana D.-V."/>
            <person name="Cristina S.-P."/>
            <person name="Antonio V."/>
        </authorList>
    </citation>
    <scope>NUCLEOTIDE SEQUENCE [LARGE SCALE GENOMIC DNA]</scope>
    <source>
        <strain evidence="3 4">F13-25</strain>
    </source>
</reference>
<keyword evidence="4" id="KW-1185">Reference proteome</keyword>
<dbReference type="InterPro" id="IPR035681">
    <property type="entry name" value="ComA-like_MBL"/>
</dbReference>
<organism evidence="3 4">
    <name type="scientific">Halorientalis pallida</name>
    <dbReference type="NCBI Taxonomy" id="2479928"/>
    <lineage>
        <taxon>Archaea</taxon>
        <taxon>Methanobacteriati</taxon>
        <taxon>Methanobacteriota</taxon>
        <taxon>Stenosarchaea group</taxon>
        <taxon>Halobacteria</taxon>
        <taxon>Halobacteriales</taxon>
        <taxon>Haloarculaceae</taxon>
        <taxon>Halorientalis</taxon>
    </lineage>
</organism>
<dbReference type="OrthoDB" id="3327at2157"/>
<name>A0A498KUU1_9EURY</name>